<dbReference type="PANTHER" id="PTHR23355">
    <property type="entry name" value="RIBONUCLEASE"/>
    <property type="match status" value="1"/>
</dbReference>
<organism evidence="3 4">
    <name type="scientific">Seminavis robusta</name>
    <dbReference type="NCBI Taxonomy" id="568900"/>
    <lineage>
        <taxon>Eukaryota</taxon>
        <taxon>Sar</taxon>
        <taxon>Stramenopiles</taxon>
        <taxon>Ochrophyta</taxon>
        <taxon>Bacillariophyta</taxon>
        <taxon>Bacillariophyceae</taxon>
        <taxon>Bacillariophycidae</taxon>
        <taxon>Naviculales</taxon>
        <taxon>Naviculaceae</taxon>
        <taxon>Seminavis</taxon>
    </lineage>
</organism>
<dbReference type="InterPro" id="IPR050180">
    <property type="entry name" value="RNR_Ribonuclease"/>
</dbReference>
<dbReference type="SMART" id="SM00955">
    <property type="entry name" value="RNB"/>
    <property type="match status" value="1"/>
</dbReference>
<keyword evidence="4" id="KW-1185">Reference proteome</keyword>
<evidence type="ECO:0000259" key="2">
    <source>
        <dbReference type="SMART" id="SM00955"/>
    </source>
</evidence>
<dbReference type="InterPro" id="IPR012340">
    <property type="entry name" value="NA-bd_OB-fold"/>
</dbReference>
<proteinExistence type="predicted"/>
<dbReference type="SUPFAM" id="SSF50249">
    <property type="entry name" value="Nucleic acid-binding proteins"/>
    <property type="match status" value="1"/>
</dbReference>
<sequence>MIRTPSLDRFLLPFSVLILSTSWLLLSFLPLTGGFLIGTPSPAVVRHPDGPSRSQAFLKTHTVLAARNRRIPVATTTTTQQLFSVTDENKWFPRTNAPKIVYDDDIYGALDDDKEAEDDDDIEVRAVKIMARILHQRLEDIQNGTTTSNNHSDDNINANDNNKNAQYAKGRFIDLTCTAEGEQILENLFRTKIAAAERDPKVIQAAVMALQSILILGTQVGVKGSPVQLQRMVAHLDSRGNQQKFLLRDLETWDTDSVRRLKHQVKRGSGLQVLAEMKWKRTTQGAFELLVAIGAWGKHEDLALLRSGFSLRFNDQELQAAENAASNQRDLDEELGLRQDLRHLKVFTIDSAETSEIDDGLSLEKYTDKDGSEQQRIWIHIADAERWVEQGSELYDIARRRVTSLYLPQFSIPMLPPKANDDLMSLTTKKDAYALSLAVELNDDGSIDESTLMVTPSLIRVSYRLTYEEVDEMLEEGIGYSEEWELGGLLDKATTRRNYRIRRGSSEGLVQRPIPQKTISISPDESAPDGIDIKVSVQATHNSGANQTFGAEAGESSSSQQSLSTIVEPLSSAHTLVTECMILAGEAIGTWKLRNEKSWPDVDEETGEGFRNELRLPFRGQRKPDYASRARERQVMMQLMEYNTGDGYCHAWYCRRFLSPVKVTEHCAPHAGLGLSSYVQWTSPIRRKQDLMVHCAVKRWLRRQRIQELILEGKSLEHLNLSKRDIGWTPPRLLDAESNEYEWDTRQQDDDIDYREGGGLMGAARLVQRTSEQYWLFEYIRRIIDKDPDYIWDALILGYIGTGEKSKKQYAIYVYELGFEYKFSSPINLNPGERLKLRVSLMNPRAGQLAFVRTNC</sequence>
<dbReference type="GO" id="GO:0006402">
    <property type="term" value="P:mRNA catabolic process"/>
    <property type="evidence" value="ECO:0007669"/>
    <property type="project" value="TreeGrafter"/>
</dbReference>
<dbReference type="EMBL" id="CAICTM010000141">
    <property type="protein sequence ID" value="CAB9502642.1"/>
    <property type="molecule type" value="Genomic_DNA"/>
</dbReference>
<protein>
    <submittedName>
        <fullName evidence="3">Ribonuclease II, chloroplastic/mitochondrial</fullName>
    </submittedName>
</protein>
<feature type="region of interest" description="Disordered" evidence="1">
    <location>
        <begin position="142"/>
        <end position="162"/>
    </location>
</feature>
<evidence type="ECO:0000313" key="3">
    <source>
        <dbReference type="EMBL" id="CAB9502642.1"/>
    </source>
</evidence>
<dbReference type="PANTHER" id="PTHR23355:SF9">
    <property type="entry name" value="DIS3-LIKE EXONUCLEASE 2"/>
    <property type="match status" value="1"/>
</dbReference>
<feature type="domain" description="RNB" evidence="2">
    <location>
        <begin position="338"/>
        <end position="703"/>
    </location>
</feature>
<comment type="caution">
    <text evidence="3">The sequence shown here is derived from an EMBL/GenBank/DDBJ whole genome shotgun (WGS) entry which is preliminary data.</text>
</comment>
<accession>A0A9N8DH36</accession>
<name>A0A9N8DH36_9STRA</name>
<dbReference type="Proteomes" id="UP001153069">
    <property type="component" value="Unassembled WGS sequence"/>
</dbReference>
<dbReference type="GO" id="GO:0003723">
    <property type="term" value="F:RNA binding"/>
    <property type="evidence" value="ECO:0007669"/>
    <property type="project" value="InterPro"/>
</dbReference>
<dbReference type="InterPro" id="IPR001900">
    <property type="entry name" value="RNase_II/R"/>
</dbReference>
<dbReference type="AlphaFoldDB" id="A0A9N8DH36"/>
<dbReference type="OrthoDB" id="2285229at2759"/>
<reference evidence="3" key="1">
    <citation type="submission" date="2020-06" db="EMBL/GenBank/DDBJ databases">
        <authorList>
            <consortium name="Plant Systems Biology data submission"/>
        </authorList>
    </citation>
    <scope>NUCLEOTIDE SEQUENCE</scope>
    <source>
        <strain evidence="3">D6</strain>
    </source>
</reference>
<evidence type="ECO:0000313" key="4">
    <source>
        <dbReference type="Proteomes" id="UP001153069"/>
    </source>
</evidence>
<dbReference type="Pfam" id="PF00773">
    <property type="entry name" value="RNB"/>
    <property type="match status" value="1"/>
</dbReference>
<evidence type="ECO:0000256" key="1">
    <source>
        <dbReference type="SAM" id="MobiDB-lite"/>
    </source>
</evidence>
<gene>
    <name evidence="3" type="ORF">SEMRO_142_G066190.1</name>
</gene>
<dbReference type="GO" id="GO:0000175">
    <property type="term" value="F:3'-5'-RNA exonuclease activity"/>
    <property type="evidence" value="ECO:0007669"/>
    <property type="project" value="TreeGrafter"/>
</dbReference>